<dbReference type="InterPro" id="IPR027291">
    <property type="entry name" value="Glyco_hydro_38_N_sf"/>
</dbReference>
<dbReference type="InterPro" id="IPR037094">
    <property type="entry name" value="Glyco_hydro_38_cen_sf"/>
</dbReference>
<dbReference type="InterPro" id="IPR011682">
    <property type="entry name" value="Glyco_hydro_38_C"/>
</dbReference>
<dbReference type="InterPro" id="IPR011013">
    <property type="entry name" value="Gal_mutarotase_sf_dom"/>
</dbReference>
<dbReference type="Proteomes" id="UP000247536">
    <property type="component" value="Unassembled WGS sequence"/>
</dbReference>
<evidence type="ECO:0000256" key="2">
    <source>
        <dbReference type="ARBA" id="ARBA00022723"/>
    </source>
</evidence>
<dbReference type="PANTHER" id="PTHR46017:SF1">
    <property type="entry name" value="ALPHA-MANNOSIDASE 2C1"/>
    <property type="match status" value="1"/>
</dbReference>
<keyword evidence="7" id="KW-1185">Reference proteome</keyword>
<comment type="caution">
    <text evidence="6">The sequence shown here is derived from an EMBL/GenBank/DDBJ whole genome shotgun (WGS) entry which is preliminary data.</text>
</comment>
<keyword evidence="2" id="KW-0479">Metal-binding</keyword>
<evidence type="ECO:0000256" key="1">
    <source>
        <dbReference type="ARBA" id="ARBA00009792"/>
    </source>
</evidence>
<dbReference type="Pfam" id="PF09261">
    <property type="entry name" value="Alpha-mann_mid"/>
    <property type="match status" value="1"/>
</dbReference>
<dbReference type="InterPro" id="IPR015341">
    <property type="entry name" value="Glyco_hydro_38_cen"/>
</dbReference>
<feature type="domain" description="Glycoside hydrolase family 38 central" evidence="5">
    <location>
        <begin position="529"/>
        <end position="606"/>
    </location>
</feature>
<keyword evidence="3" id="KW-0378">Hydrolase</keyword>
<name>A0ABX5NM66_9HYPH</name>
<evidence type="ECO:0000259" key="5">
    <source>
        <dbReference type="SMART" id="SM00872"/>
    </source>
</evidence>
<sequence length="1031" mass="114471">MKSYRDRQRNLEQLSRHMEVWADELGAFETRAFQPLGPIREVSPAGGEAVVATGDGWADRFGVHRFLLDGPVTLPEGPGVELRLDFGGETLIRLLDGEGRVIDSFAGNERHKRFDAPRGVAFTIEAQSVARGLFGVPNRLPVLREAAVHFFHPEVRALRRRIEVLRNTADTVRDKALARALFEAGEIALAGLRLPTATSEVGPRLASRNWTLDIWERSFEPTDQPAPVGEAALATVVAATVKLDALLADLRRAYPKQGKVLATGHAHIDYAWLWPQPETVRKINRTFASVNSLMEKHPDFRFLQSSALYYRHIEEEDPALFEQVRARIAEGRWEVIGGMWVECDTNMPSAEAFLRQFIHGRRYFRDRFSIESKVAWLPDTFGFTAAMPQIMLHAGVDKMVTIKVSWNETNKLDDSLFHWQGNDGSRVLVHTFDAYDNDGYNMLMTPAALQEVWDKHSAKDMTDAVIASYGWGDGGGGPDPDQIESIPIINSMPAIPHIEHAAIEPYIEMLAEQAKSLAVPVWAGELYLEYHRATLTTQGRTKQLNRLAEYGLVAAEAASVIDRLDGGDAAMPDLSADWQMMLRNQFHDILPGSSIREVYEQTEPELEAVVARAAAVVTDRLSAMAARRSGADEGLLVANLSGSSKSGFQIASADTLPASLAPQATEDGFVAAIDQSLSPLSLGFVSKPSARTAKASVEGDCFRLENDFVTVRLDAHGRIESLFDKASGRELMAGPGNRLLLYRNDLPRNFDAWDIEPGFELGEEEWLSLDGMTISADGPHLAEIKITRSHSASRIVQRLRLWSNAPRLEIVTDLDWHDRRTYLRTAFPVTVHADEAVYDQAVGVTRRPTHANTSWQRAQFEGSAHRFVSMSETDWGAALLSADKYGFSARNNVLTLSLVRGPTYPDMLADEGHHRFTYAIMPHDGRWWSETVQAQADLVADPLRFVPASSDGPYEIRPVTFAGQQARFHALKPSDEGENYVLRLSEAAGRRGPFRLEAPGTPIAVDAMEEPLENGRPAIERPFGLSSFRFG</sequence>
<dbReference type="Gene3D" id="2.70.98.30">
    <property type="entry name" value="Golgi alpha-mannosidase II, domain 4"/>
    <property type="match status" value="1"/>
</dbReference>
<protein>
    <submittedName>
        <fullName evidence="6">Alpha-mannosidase</fullName>
    </submittedName>
</protein>
<evidence type="ECO:0000313" key="7">
    <source>
        <dbReference type="Proteomes" id="UP000247536"/>
    </source>
</evidence>
<dbReference type="Pfam" id="PF07748">
    <property type="entry name" value="Glyco_hydro_38C"/>
    <property type="match status" value="1"/>
</dbReference>
<evidence type="ECO:0000313" key="6">
    <source>
        <dbReference type="EMBL" id="PYB69876.1"/>
    </source>
</evidence>
<dbReference type="SUPFAM" id="SSF74650">
    <property type="entry name" value="Galactose mutarotase-like"/>
    <property type="match status" value="1"/>
</dbReference>
<keyword evidence="4" id="KW-0326">Glycosidase</keyword>
<dbReference type="RefSeq" id="WP_110793962.1">
    <property type="nucleotide sequence ID" value="NZ_QJRY01000012.1"/>
</dbReference>
<dbReference type="SUPFAM" id="SSF88713">
    <property type="entry name" value="Glycoside hydrolase/deacetylase"/>
    <property type="match status" value="1"/>
</dbReference>
<dbReference type="Gene3D" id="1.20.1270.50">
    <property type="entry name" value="Glycoside hydrolase family 38, central domain"/>
    <property type="match status" value="1"/>
</dbReference>
<dbReference type="Pfam" id="PF01074">
    <property type="entry name" value="Glyco_hydro_38N"/>
    <property type="match status" value="1"/>
</dbReference>
<organism evidence="6 7">
    <name type="scientific">Rhizobium wuzhouense</name>
    <dbReference type="NCBI Taxonomy" id="1986026"/>
    <lineage>
        <taxon>Bacteria</taxon>
        <taxon>Pseudomonadati</taxon>
        <taxon>Pseudomonadota</taxon>
        <taxon>Alphaproteobacteria</taxon>
        <taxon>Hyphomicrobiales</taxon>
        <taxon>Rhizobiaceae</taxon>
        <taxon>Rhizobium/Agrobacterium group</taxon>
        <taxon>Rhizobium</taxon>
    </lineage>
</organism>
<accession>A0ABX5NM66</accession>
<evidence type="ECO:0000256" key="4">
    <source>
        <dbReference type="ARBA" id="ARBA00023295"/>
    </source>
</evidence>
<dbReference type="PANTHER" id="PTHR46017">
    <property type="entry name" value="ALPHA-MANNOSIDASE 2C1"/>
    <property type="match status" value="1"/>
</dbReference>
<proteinExistence type="inferred from homology"/>
<dbReference type="InterPro" id="IPR011330">
    <property type="entry name" value="Glyco_hydro/deAcase_b/a-brl"/>
</dbReference>
<dbReference type="EMBL" id="QJRY01000012">
    <property type="protein sequence ID" value="PYB69876.1"/>
    <property type="molecule type" value="Genomic_DNA"/>
</dbReference>
<evidence type="ECO:0000256" key="3">
    <source>
        <dbReference type="ARBA" id="ARBA00022801"/>
    </source>
</evidence>
<dbReference type="CDD" id="cd10789">
    <property type="entry name" value="GH38N_AMII_ER_cytosolic"/>
    <property type="match status" value="1"/>
</dbReference>
<dbReference type="SMART" id="SM00872">
    <property type="entry name" value="Alpha-mann_mid"/>
    <property type="match status" value="1"/>
</dbReference>
<reference evidence="6 7" key="1">
    <citation type="submission" date="2018-06" db="EMBL/GenBank/DDBJ databases">
        <title>Rhizobium wuzhouense sp. nov., isolated from roots of Oryza officinalis.</title>
        <authorList>
            <person name="Yuan T."/>
        </authorList>
    </citation>
    <scope>NUCLEOTIDE SEQUENCE [LARGE SCALE GENOMIC DNA]</scope>
    <source>
        <strain evidence="6 7">W44</strain>
    </source>
</reference>
<dbReference type="InterPro" id="IPR000602">
    <property type="entry name" value="Glyco_hydro_38_N"/>
</dbReference>
<gene>
    <name evidence="6" type="ORF">DMY87_22890</name>
</gene>
<dbReference type="InterPro" id="IPR028995">
    <property type="entry name" value="Glyco_hydro_57/38_cen_sf"/>
</dbReference>
<comment type="similarity">
    <text evidence="1">Belongs to the glycosyl hydrolase 38 family.</text>
</comment>
<dbReference type="SUPFAM" id="SSF88688">
    <property type="entry name" value="Families 57/38 glycoside transferase middle domain"/>
    <property type="match status" value="1"/>
</dbReference>
<dbReference type="Gene3D" id="3.20.110.10">
    <property type="entry name" value="Glycoside hydrolase 38, N terminal domain"/>
    <property type="match status" value="1"/>
</dbReference>